<dbReference type="AlphaFoldDB" id="A0AAW0FBR1"/>
<evidence type="ECO:0000313" key="1">
    <source>
        <dbReference type="EMBL" id="KAK7676367.1"/>
    </source>
</evidence>
<keyword evidence="2" id="KW-1185">Reference proteome</keyword>
<dbReference type="GO" id="GO:0003682">
    <property type="term" value="F:chromatin binding"/>
    <property type="evidence" value="ECO:0007669"/>
    <property type="project" value="TreeGrafter"/>
</dbReference>
<dbReference type="GO" id="GO:0034087">
    <property type="term" value="P:establishment of mitotic sister chromatid cohesion"/>
    <property type="evidence" value="ECO:0007669"/>
    <property type="project" value="TreeGrafter"/>
</dbReference>
<dbReference type="PANTHER" id="PTHR21704">
    <property type="entry name" value="NIPPED-B-LIKE PROTEIN DELANGIN SCC2-RELATED"/>
    <property type="match status" value="1"/>
</dbReference>
<dbReference type="GO" id="GO:0071169">
    <property type="term" value="P:establishment of protein localization to chromatin"/>
    <property type="evidence" value="ECO:0007669"/>
    <property type="project" value="TreeGrafter"/>
</dbReference>
<proteinExistence type="predicted"/>
<comment type="caution">
    <text evidence="1">The sequence shown here is derived from an EMBL/GenBank/DDBJ whole genome shotgun (WGS) entry which is preliminary data.</text>
</comment>
<dbReference type="Proteomes" id="UP001385951">
    <property type="component" value="Unassembled WGS sequence"/>
</dbReference>
<name>A0AAW0FBR1_9APHY</name>
<dbReference type="EMBL" id="JASBNA010000120">
    <property type="protein sequence ID" value="KAK7676367.1"/>
    <property type="molecule type" value="Genomic_DNA"/>
</dbReference>
<dbReference type="GO" id="GO:0090694">
    <property type="term" value="C:Scc2-Scc4 cohesin loading complex"/>
    <property type="evidence" value="ECO:0007669"/>
    <property type="project" value="TreeGrafter"/>
</dbReference>
<dbReference type="GO" id="GO:1990414">
    <property type="term" value="P:replication-born double-strand break repair via sister chromatid exchange"/>
    <property type="evidence" value="ECO:0007669"/>
    <property type="project" value="TreeGrafter"/>
</dbReference>
<dbReference type="InterPro" id="IPR033031">
    <property type="entry name" value="Scc2/Nipped-B"/>
</dbReference>
<dbReference type="GO" id="GO:0140588">
    <property type="term" value="P:chromatin looping"/>
    <property type="evidence" value="ECO:0007669"/>
    <property type="project" value="InterPro"/>
</dbReference>
<gene>
    <name evidence="1" type="ORF">QCA50_020671</name>
</gene>
<dbReference type="PANTHER" id="PTHR21704:SF18">
    <property type="entry name" value="NIPPED-B-LIKE PROTEIN"/>
    <property type="match status" value="1"/>
</dbReference>
<accession>A0AAW0FBR1</accession>
<protein>
    <submittedName>
        <fullName evidence="1">Uncharacterized protein</fullName>
    </submittedName>
</protein>
<evidence type="ECO:0000313" key="2">
    <source>
        <dbReference type="Proteomes" id="UP001385951"/>
    </source>
</evidence>
<reference evidence="1 2" key="1">
    <citation type="submission" date="2022-09" db="EMBL/GenBank/DDBJ databases">
        <authorList>
            <person name="Palmer J.M."/>
        </authorList>
    </citation>
    <scope>NUCLEOTIDE SEQUENCE [LARGE SCALE GENOMIC DNA]</scope>
    <source>
        <strain evidence="1 2">DSM 7382</strain>
    </source>
</reference>
<sequence length="174" mass="19534">MAENFACFEYKTQEEVLTVIKYLTGILSTTGMQLIEMFSPQHLLAQLHDGNPPMTLTQEAPPEVPAPVEPKPDLTSNLAYSRSSVIVAILMVLKAFLKMLYSISEDKCSKFVLGKRSTIGDKPASRRHEKPISWERIPFAVTEVQTTQDVEVQKQTFLTIWSEDGLSAEPMDDD</sequence>
<dbReference type="GO" id="GO:0010468">
    <property type="term" value="P:regulation of gene expression"/>
    <property type="evidence" value="ECO:0007669"/>
    <property type="project" value="InterPro"/>
</dbReference>
<dbReference type="GO" id="GO:0061775">
    <property type="term" value="F:cohesin loader activity"/>
    <property type="evidence" value="ECO:0007669"/>
    <property type="project" value="InterPro"/>
</dbReference>
<organism evidence="1 2">
    <name type="scientific">Cerrena zonata</name>
    <dbReference type="NCBI Taxonomy" id="2478898"/>
    <lineage>
        <taxon>Eukaryota</taxon>
        <taxon>Fungi</taxon>
        <taxon>Dikarya</taxon>
        <taxon>Basidiomycota</taxon>
        <taxon>Agaricomycotina</taxon>
        <taxon>Agaricomycetes</taxon>
        <taxon>Polyporales</taxon>
        <taxon>Cerrenaceae</taxon>
        <taxon>Cerrena</taxon>
    </lineage>
</organism>